<feature type="region of interest" description="Disordered" evidence="1">
    <location>
        <begin position="73"/>
        <end position="117"/>
    </location>
</feature>
<dbReference type="EnsemblMetazoa" id="XM_030982788">
    <property type="protein sequence ID" value="XP_030838648"/>
    <property type="gene ID" value="LOC115922960"/>
</dbReference>
<organism evidence="2 3">
    <name type="scientific">Strongylocentrotus purpuratus</name>
    <name type="common">Purple sea urchin</name>
    <dbReference type="NCBI Taxonomy" id="7668"/>
    <lineage>
        <taxon>Eukaryota</taxon>
        <taxon>Metazoa</taxon>
        <taxon>Echinodermata</taxon>
        <taxon>Eleutherozoa</taxon>
        <taxon>Echinozoa</taxon>
        <taxon>Echinoidea</taxon>
        <taxon>Euechinoidea</taxon>
        <taxon>Echinacea</taxon>
        <taxon>Camarodonta</taxon>
        <taxon>Echinidea</taxon>
        <taxon>Strongylocentrotidae</taxon>
        <taxon>Strongylocentrotus</taxon>
    </lineage>
</organism>
<dbReference type="RefSeq" id="XP_030838648.1">
    <property type="nucleotide sequence ID" value="XM_030982788.1"/>
</dbReference>
<dbReference type="Proteomes" id="UP000007110">
    <property type="component" value="Unassembled WGS sequence"/>
</dbReference>
<proteinExistence type="predicted"/>
<reference evidence="3" key="1">
    <citation type="submission" date="2015-02" db="EMBL/GenBank/DDBJ databases">
        <title>Genome sequencing for Strongylocentrotus purpuratus.</title>
        <authorList>
            <person name="Murali S."/>
            <person name="Liu Y."/>
            <person name="Vee V."/>
            <person name="English A."/>
            <person name="Wang M."/>
            <person name="Skinner E."/>
            <person name="Han Y."/>
            <person name="Muzny D.M."/>
            <person name="Worley K.C."/>
            <person name="Gibbs R.A."/>
        </authorList>
    </citation>
    <scope>NUCLEOTIDE SEQUENCE</scope>
</reference>
<keyword evidence="3" id="KW-1185">Reference proteome</keyword>
<dbReference type="AlphaFoldDB" id="A0A7M7NMW4"/>
<evidence type="ECO:0000313" key="2">
    <source>
        <dbReference type="EnsemblMetazoa" id="XP_030838648"/>
    </source>
</evidence>
<protein>
    <submittedName>
        <fullName evidence="2">Uncharacterized protein</fullName>
    </submittedName>
</protein>
<dbReference type="KEGG" id="spu:115922960"/>
<name>A0A7M7NMW4_STRPU</name>
<evidence type="ECO:0000256" key="1">
    <source>
        <dbReference type="SAM" id="MobiDB-lite"/>
    </source>
</evidence>
<sequence length="205" mass="22572">MICVATTSSTEDSIQVCFSNGLSTQAKFCQMSVTNMAKTLKKTENSLTDVLSVMAIVNDDMIYSFPSSEEELLPSQSYTQSRQKRSSSGSSSDGTPPERKRRNKTSEHSAENSDAAIEQKCQGISEISLKKLVEPEKDLQRPRTRKEVMEAKQFVMKAATHFQSSHVLPVLAVDGPSGTAYQLLGGVCYALAAKDLVDDERYFIL</sequence>
<evidence type="ECO:0000313" key="3">
    <source>
        <dbReference type="Proteomes" id="UP000007110"/>
    </source>
</evidence>
<dbReference type="InParanoid" id="A0A7M7NMW4"/>
<dbReference type="GeneID" id="115922960"/>
<accession>A0A7M7NMW4</accession>
<reference evidence="2" key="2">
    <citation type="submission" date="2021-01" db="UniProtKB">
        <authorList>
            <consortium name="EnsemblMetazoa"/>
        </authorList>
    </citation>
    <scope>IDENTIFICATION</scope>
</reference>